<organism evidence="2 3">
    <name type="scientific">Haladaptatus paucihalophilus DX253</name>
    <dbReference type="NCBI Taxonomy" id="797209"/>
    <lineage>
        <taxon>Archaea</taxon>
        <taxon>Methanobacteriati</taxon>
        <taxon>Methanobacteriota</taxon>
        <taxon>Stenosarchaea group</taxon>
        <taxon>Halobacteria</taxon>
        <taxon>Halobacteriales</taxon>
        <taxon>Haladaptataceae</taxon>
        <taxon>Haladaptatus</taxon>
    </lineage>
</organism>
<keyword evidence="1" id="KW-1133">Transmembrane helix</keyword>
<keyword evidence="1" id="KW-0812">Transmembrane</keyword>
<dbReference type="eggNOG" id="arCOG03392">
    <property type="taxonomic scope" value="Archaea"/>
</dbReference>
<dbReference type="PATRIC" id="fig|797209.4.peg.2529"/>
<evidence type="ECO:0000313" key="3">
    <source>
        <dbReference type="Proteomes" id="UP000003751"/>
    </source>
</evidence>
<accession>E7QUT6</accession>
<gene>
    <name evidence="2" type="ORF">ZOD2009_12857</name>
</gene>
<dbReference type="EMBL" id="AEMG01000012">
    <property type="protein sequence ID" value="EFW91743.1"/>
    <property type="molecule type" value="Genomic_DNA"/>
</dbReference>
<dbReference type="STRING" id="797209.GCA_000376445_00877"/>
<feature type="transmembrane region" description="Helical" evidence="1">
    <location>
        <begin position="78"/>
        <end position="99"/>
    </location>
</feature>
<evidence type="ECO:0000256" key="1">
    <source>
        <dbReference type="SAM" id="Phobius"/>
    </source>
</evidence>
<dbReference type="OrthoDB" id="206308at2157"/>
<name>E7QUT6_HALPU</name>
<keyword evidence="1" id="KW-0472">Membrane</keyword>
<dbReference type="AlphaFoldDB" id="E7QUT6"/>
<comment type="caution">
    <text evidence="2">The sequence shown here is derived from an EMBL/GenBank/DDBJ whole genome shotgun (WGS) entry which is preliminary data.</text>
</comment>
<proteinExistence type="predicted"/>
<keyword evidence="2" id="KW-0378">Hydrolase</keyword>
<dbReference type="GO" id="GO:0016787">
    <property type="term" value="F:hydrolase activity"/>
    <property type="evidence" value="ECO:0007669"/>
    <property type="project" value="UniProtKB-KW"/>
</dbReference>
<evidence type="ECO:0000313" key="2">
    <source>
        <dbReference type="EMBL" id="EFW91743.1"/>
    </source>
</evidence>
<dbReference type="Proteomes" id="UP000003751">
    <property type="component" value="Unassembled WGS sequence"/>
</dbReference>
<dbReference type="Pfam" id="PF04307">
    <property type="entry name" value="YdjM"/>
    <property type="match status" value="1"/>
</dbReference>
<protein>
    <submittedName>
        <fullName evidence="2">Membrane-bound metal-dependent hydrolase</fullName>
    </submittedName>
</protein>
<feature type="transmembrane region" description="Helical" evidence="1">
    <location>
        <begin position="173"/>
        <end position="193"/>
    </location>
</feature>
<dbReference type="InterPro" id="IPR007404">
    <property type="entry name" value="YdjM-like"/>
</dbReference>
<feature type="transmembrane region" description="Helical" evidence="1">
    <location>
        <begin position="21"/>
        <end position="40"/>
    </location>
</feature>
<reference evidence="2 3" key="1">
    <citation type="journal article" date="2014" name="ISME J.">
        <title>Trehalose/2-sulfotrehalose biosynthesis and glycine-betaine uptake are widely spread mechanisms for osmoadaptation in the Halobacteriales.</title>
        <authorList>
            <person name="Youssef N.H."/>
            <person name="Savage-Ashlock K.N."/>
            <person name="McCully A.L."/>
            <person name="Luedtke B."/>
            <person name="Shaw E.I."/>
            <person name="Hoff W.D."/>
            <person name="Elshahed M.S."/>
        </authorList>
    </citation>
    <scope>NUCLEOTIDE SEQUENCE [LARGE SCALE GENOMIC DNA]</scope>
    <source>
        <strain evidence="2 3">DX253</strain>
    </source>
</reference>
<sequence length="211" mass="23670">MSDDTVSHHKRIPSDVVERRMWPWESAIFAYLCYSVFVHVRHHEPPGGTAVVVAAVASVVPDLIDKPLSWQYGVFRNGYALGHSVFVSLLVVAVAHAVARRTSRPRLGLAFGLGFLSHNVGDALEHMNDGLWYGVEHVLWPVVVLPPDESPSFTGTVRQFLGEYRTHLVHHDFTSYFVLVGVISACTLLLWAYDDFPVARELLTTVRRVVR</sequence>